<feature type="domain" description="Teneurin-like YD-shell" evidence="3">
    <location>
        <begin position="736"/>
        <end position="851"/>
    </location>
</feature>
<sequence length="1427" mass="152209">MSLFDASGMLNGPSHIIQRGRKVHPGIALRRFVAGIALAFAGLFTIPGMAQEMPQPISPIAIEPDPNGVNLATGKATPDTLTLSVPAAPRLKFDQIQNAAPFIKGNEIRDFDDDGELSGAWTAHTIDGVSEAFQCDWEFLANTTIKRCDSVTGKGSSLAYNGKTYRQSGTGAKYNYSLVHLFTIPPPSNPYPQHVRQFYASSVEYPDGEVISFAYDTAGLPGDSYGRVFYRPIQVSTNLGYHISIAYHGSVLGEPNWGKPSQATLYKTSAPSTPIARLTYGLDGSVTDLNGRVYHGFDPGALGVETETASYSQKLPTESTNTLVVTPKSGLPALAQMIGSINRDGSVWNYSYTSPTYAPELGGYTYSAVNVTGPAGYAASYTVQLGGAIKTIGLSNRITQVKDELNRTTSYEYDGNGRVTKIIEPEGNSVTVVYDAAGNISTRTMAAKPGSGLANIVTQAHVDLAPYTDANGVLDCKLTSLCWRPVWTRDALNHQTDYVYNARGQLTQQTDPADQNGVRRRTINEYAEVDTGAGFVSRKTVTRVCGVTTTCGTTQELRTVYSYWGNSFLPSSVRQVDQAAGLTSETTYSYDAAGRLLVTDGPVAGTSDASYNRYDIHGRKTWEIGPAATDGVRQAKRYTYRDSDDKVIAVESGYVTDPNATALTQTFSRIDTSYSAARYPIREKVSSGGTTLQITDKSFDGRGQPVCTAVRMNPAVFATVTTDACVAGTSGSQGADRITKNIYDDAGQLLKVQRAVGTPIQQDYATYTYTSNGKQASVTDAKGNRSGYTYDGFDRLSRWNFPSPATPGQASTTDYEQYGYDANGNRTSLRKRDGSLLTYQYDALNRNIVKLVPERSGLAVTHTRDVYTGYDLRNNPLYVRFDSATSGSDGLTYGYDGLGRQTSAALKMDGVTRTLGYAYDIAGRRTSVTHPDAQAFTYQYDGAARVTAILQGATSLAAFTYNGQGLPATLGAGVATSYGYDNLGRLTSLTHDLASTANDVSYTLDYNAASQLSNRTLSNDGYGWTGSVDVNRAYGVNGLNQYTSAGAANFTYDTNGNLTGDGTKTYLYDIENRLVGTGGSATASLRYDPLGRLYETVGGGLTTRFLYDGDELVGEYHAAGTLQRRYVHGASVDDPIIWYEGASVATTALRRLRANWQGSIVAIADDAGAALAINGYDEWGIPSATNSGRFQYTGQAWLPEIGLYYYKARIYSPTLGRFLQTDPIGYEDGLNWYAYVGNDPVNRSDPDGKQSDSVMDRRNQALRDVGKDCAGQGAACGKMMAQGIAVGVAGSAIIAAAAATAPETAAVAATNAARTAVTEAVAGGSTRGAVSGLVTRAKEVFTGASTRAGGPGVPTNPTVAKIAENVPASSRSVFHGCCGEVNAVSRALNAGADVAGSTIRTISVQTGKVMEACSSCKAILQEFGIKF</sequence>
<gene>
    <name evidence="4" type="ORF">SGRAN_0471</name>
</gene>
<dbReference type="Gene3D" id="3.90.930.1">
    <property type="match status" value="1"/>
</dbReference>
<keyword evidence="2" id="KW-0472">Membrane</keyword>
<evidence type="ECO:0000313" key="5">
    <source>
        <dbReference type="Proteomes" id="UP000058599"/>
    </source>
</evidence>
<dbReference type="PANTHER" id="PTHR32305">
    <property type="match status" value="1"/>
</dbReference>
<evidence type="ECO:0000256" key="2">
    <source>
        <dbReference type="SAM" id="Phobius"/>
    </source>
</evidence>
<dbReference type="NCBIfam" id="TIGR03696">
    <property type="entry name" value="Rhs_assc_core"/>
    <property type="match status" value="1"/>
</dbReference>
<name>A0AA86GH86_9SPHN</name>
<dbReference type="EMBL" id="CP012199">
    <property type="protein sequence ID" value="AMG72867.1"/>
    <property type="molecule type" value="Genomic_DNA"/>
</dbReference>
<dbReference type="Pfam" id="PF05593">
    <property type="entry name" value="RHS_repeat"/>
    <property type="match status" value="1"/>
</dbReference>
<keyword evidence="1" id="KW-0677">Repeat</keyword>
<protein>
    <submittedName>
        <fullName evidence="4">YD repeat protein</fullName>
    </submittedName>
</protein>
<accession>A0AA86GH86</accession>
<dbReference type="InterPro" id="IPR022385">
    <property type="entry name" value="Rhs_assc_core"/>
</dbReference>
<reference evidence="4 5" key="1">
    <citation type="journal article" date="2016" name="BMC Genomics">
        <title>Genomic analysis of the nitrate-respiring Sphingopyxis granuli (formerly Sphingomonas macrogoltabida) strain TFA.</title>
        <authorList>
            <person name="Garcia-Romero I."/>
            <person name="Perez-Pulido A.J."/>
            <person name="Gonzalez-Flores Y.E."/>
            <person name="Reyes-Ramirez F."/>
            <person name="Santero E."/>
            <person name="Floriano B."/>
        </authorList>
    </citation>
    <scope>NUCLEOTIDE SEQUENCE [LARGE SCALE GENOMIC DNA]</scope>
    <source>
        <strain evidence="4 5">TFA</strain>
    </source>
</reference>
<evidence type="ECO:0000259" key="3">
    <source>
        <dbReference type="Pfam" id="PF25023"/>
    </source>
</evidence>
<feature type="domain" description="Teneurin-like YD-shell" evidence="3">
    <location>
        <begin position="977"/>
        <end position="1240"/>
    </location>
</feature>
<dbReference type="NCBIfam" id="TIGR01643">
    <property type="entry name" value="YD_repeat_2x"/>
    <property type="match status" value="5"/>
</dbReference>
<dbReference type="InterPro" id="IPR050708">
    <property type="entry name" value="T6SS_VgrG/RHS"/>
</dbReference>
<dbReference type="PANTHER" id="PTHR32305:SF15">
    <property type="entry name" value="PROTEIN RHSA-RELATED"/>
    <property type="match status" value="1"/>
</dbReference>
<feature type="transmembrane region" description="Helical" evidence="2">
    <location>
        <begin position="28"/>
        <end position="50"/>
    </location>
</feature>
<keyword evidence="2" id="KW-0812">Transmembrane</keyword>
<evidence type="ECO:0000313" key="4">
    <source>
        <dbReference type="EMBL" id="AMG72867.1"/>
    </source>
</evidence>
<keyword evidence="2" id="KW-1133">Transmembrane helix</keyword>
<dbReference type="Gene3D" id="2.180.10.10">
    <property type="entry name" value="RHS repeat-associated core"/>
    <property type="match status" value="2"/>
</dbReference>
<dbReference type="KEGG" id="sgi:SGRAN_0471"/>
<dbReference type="Proteomes" id="UP000058599">
    <property type="component" value="Chromosome"/>
</dbReference>
<evidence type="ECO:0000256" key="1">
    <source>
        <dbReference type="ARBA" id="ARBA00022737"/>
    </source>
</evidence>
<dbReference type="InterPro" id="IPR056823">
    <property type="entry name" value="TEN-like_YD-shell"/>
</dbReference>
<keyword evidence="5" id="KW-1185">Reference proteome</keyword>
<dbReference type="Pfam" id="PF25023">
    <property type="entry name" value="TEN_YD-shell"/>
    <property type="match status" value="2"/>
</dbReference>
<proteinExistence type="predicted"/>
<organism evidence="4 5">
    <name type="scientific">Sphingopyxis granuli</name>
    <dbReference type="NCBI Taxonomy" id="267128"/>
    <lineage>
        <taxon>Bacteria</taxon>
        <taxon>Pseudomonadati</taxon>
        <taxon>Pseudomonadota</taxon>
        <taxon>Alphaproteobacteria</taxon>
        <taxon>Sphingomonadales</taxon>
        <taxon>Sphingomonadaceae</taxon>
        <taxon>Sphingopyxis</taxon>
    </lineage>
</organism>
<dbReference type="InterPro" id="IPR031325">
    <property type="entry name" value="RHS_repeat"/>
</dbReference>
<dbReference type="InterPro" id="IPR006530">
    <property type="entry name" value="YD"/>
</dbReference>